<dbReference type="Proteomes" id="UP000215405">
    <property type="component" value="Unassembled WGS sequence"/>
</dbReference>
<keyword evidence="2" id="KW-1185">Reference proteome</keyword>
<dbReference type="InterPro" id="IPR010593">
    <property type="entry name" value="DUF1159"/>
</dbReference>
<proteinExistence type="predicted"/>
<evidence type="ECO:0000313" key="2">
    <source>
        <dbReference type="Proteomes" id="UP000215405"/>
    </source>
</evidence>
<dbReference type="PIRSF" id="PIRSF032064">
    <property type="entry name" value="UCP032064"/>
    <property type="match status" value="1"/>
</dbReference>
<evidence type="ECO:0008006" key="3">
    <source>
        <dbReference type="Google" id="ProtNLM"/>
    </source>
</evidence>
<dbReference type="EMBL" id="NBYO01000003">
    <property type="protein sequence ID" value="OXS99520.1"/>
    <property type="molecule type" value="Genomic_DNA"/>
</dbReference>
<dbReference type="InterPro" id="IPR007922">
    <property type="entry name" value="DciA-like"/>
</dbReference>
<dbReference type="AlphaFoldDB" id="A0A231UUL8"/>
<gene>
    <name evidence="1" type="ORF">B7H23_15390</name>
</gene>
<dbReference type="RefSeq" id="WP_094078299.1">
    <property type="nucleotide sequence ID" value="NZ_NBYO01000003.1"/>
</dbReference>
<sequence length="167" mass="18896">MAKRSRKRNAQPVADLVSRLVDPVLRKRTGVSLELIQGWEEIAGRRLARLSRPERIVWPRRISDDDPFKPATLIVAAEGYAALAIQHETGELIARVNTFLGYGAIERIKLVQKPVAVPERRKVRPALRTLRPDEEEQLNQSLAEIDSDPLRQALQRLGRAVKGEISR</sequence>
<comment type="caution">
    <text evidence="1">The sequence shown here is derived from an EMBL/GenBank/DDBJ whole genome shotgun (WGS) entry which is preliminary data.</text>
</comment>
<evidence type="ECO:0000313" key="1">
    <source>
        <dbReference type="EMBL" id="OXS99520.1"/>
    </source>
</evidence>
<organism evidence="1 2">
    <name type="scientific">Notoacmeibacter marinus</name>
    <dbReference type="NCBI Taxonomy" id="1876515"/>
    <lineage>
        <taxon>Bacteria</taxon>
        <taxon>Pseudomonadati</taxon>
        <taxon>Pseudomonadota</taxon>
        <taxon>Alphaproteobacteria</taxon>
        <taxon>Hyphomicrobiales</taxon>
        <taxon>Notoacmeibacteraceae</taxon>
        <taxon>Notoacmeibacter</taxon>
    </lineage>
</organism>
<name>A0A231UUL8_9HYPH</name>
<dbReference type="Pfam" id="PF05258">
    <property type="entry name" value="DciA"/>
    <property type="match status" value="1"/>
</dbReference>
<accession>A0A231UUL8</accession>
<protein>
    <recommendedName>
        <fullName evidence="3">RNA-binding protein</fullName>
    </recommendedName>
</protein>
<reference evidence="2" key="1">
    <citation type="journal article" date="2017" name="Int. J. Syst. Evol. Microbiol.">
        <title>Notoacmeibacter marinus gen. nov., sp. nov., isolated from the gut of a limpet and proposal of Notoacmeibacteraceae fam. nov. in the order Rhizobiales of the class Alphaproteobacteria.</title>
        <authorList>
            <person name="Huang Z."/>
            <person name="Guo F."/>
            <person name="Lai Q."/>
        </authorList>
    </citation>
    <scope>NUCLEOTIDE SEQUENCE [LARGE SCALE GENOMIC DNA]</scope>
    <source>
        <strain evidence="2">XMTR2A4</strain>
    </source>
</reference>